<dbReference type="EMBL" id="CP010411">
    <property type="protein sequence ID" value="ALE09140.1"/>
    <property type="molecule type" value="Genomic_DNA"/>
</dbReference>
<accession>A0A0M5KV56</accession>
<proteinExistence type="predicted"/>
<dbReference type="Proteomes" id="UP000067206">
    <property type="component" value="Chromosome"/>
</dbReference>
<reference evidence="1 2" key="1">
    <citation type="submission" date="2014-12" db="EMBL/GenBank/DDBJ databases">
        <title>Complete genome sequence of Bifidobacterium longum subsp. infantis BT1.</title>
        <authorList>
            <person name="Kim J.F."/>
            <person name="Kwak M.-J."/>
        </authorList>
    </citation>
    <scope>NUCLEOTIDE SEQUENCE [LARGE SCALE GENOMIC DNA]</scope>
    <source>
        <strain evidence="1 2">BT1</strain>
    </source>
</reference>
<organism evidence="1 2">
    <name type="scientific">Bifidobacterium longum subsp. infantis</name>
    <dbReference type="NCBI Taxonomy" id="1682"/>
    <lineage>
        <taxon>Bacteria</taxon>
        <taxon>Bacillati</taxon>
        <taxon>Actinomycetota</taxon>
        <taxon>Actinomycetes</taxon>
        <taxon>Bifidobacteriales</taxon>
        <taxon>Bifidobacteriaceae</taxon>
        <taxon>Bifidobacterium</taxon>
    </lineage>
</organism>
<name>A0A0M5KV56_BIFLI</name>
<gene>
    <name evidence="1" type="ORF">RY67_1101</name>
</gene>
<evidence type="ECO:0000313" key="2">
    <source>
        <dbReference type="Proteomes" id="UP000067206"/>
    </source>
</evidence>
<evidence type="ECO:0000313" key="1">
    <source>
        <dbReference type="EMBL" id="ALE09140.1"/>
    </source>
</evidence>
<dbReference type="AlphaFoldDB" id="A0A0M5KV56"/>
<sequence>MVLHAMVLCCVVLCCVRCDGVRNGALMRRPRHPSMAGSSFKPLSQDSLGVSRLDGGAVGAAAVVTAARASHVRQGRSATVRAVHGRSSGGLPVRATRVRVGARGLVLRQCHLSILYFVRTIELKRPLS</sequence>
<protein>
    <submittedName>
        <fullName evidence="1">Uncharacterized protein</fullName>
    </submittedName>
</protein>